<reference evidence="2 3" key="2">
    <citation type="journal article" date="2013" name="PLoS Genet.">
        <title>Comparative genome structure, secondary metabolite, and effector coding capacity across Cochliobolus pathogens.</title>
        <authorList>
            <person name="Condon B.J."/>
            <person name="Leng Y."/>
            <person name="Wu D."/>
            <person name="Bushley K.E."/>
            <person name="Ohm R.A."/>
            <person name="Otillar R."/>
            <person name="Martin J."/>
            <person name="Schackwitz W."/>
            <person name="Grimwood J."/>
            <person name="MohdZainudin N."/>
            <person name="Xue C."/>
            <person name="Wang R."/>
            <person name="Manning V.A."/>
            <person name="Dhillon B."/>
            <person name="Tu Z.J."/>
            <person name="Steffenson B.J."/>
            <person name="Salamov A."/>
            <person name="Sun H."/>
            <person name="Lowry S."/>
            <person name="LaButti K."/>
            <person name="Han J."/>
            <person name="Copeland A."/>
            <person name="Lindquist E."/>
            <person name="Barry K."/>
            <person name="Schmutz J."/>
            <person name="Baker S.E."/>
            <person name="Ciuffetti L.M."/>
            <person name="Grigoriev I.V."/>
            <person name="Zhong S."/>
            <person name="Turgeon B.G."/>
        </authorList>
    </citation>
    <scope>NUCLEOTIDE SEQUENCE [LARGE SCALE GENOMIC DNA]</scope>
    <source>
        <strain evidence="3">28A</strain>
    </source>
</reference>
<keyword evidence="3" id="KW-1185">Reference proteome</keyword>
<name>R0K8R0_EXST2</name>
<feature type="compositionally biased region" description="Low complexity" evidence="1">
    <location>
        <begin position="1"/>
        <end position="15"/>
    </location>
</feature>
<dbReference type="HOGENOM" id="CLU_2279237_0_0_1"/>
<dbReference type="EMBL" id="KB908703">
    <property type="protein sequence ID" value="EOA84632.1"/>
    <property type="molecule type" value="Genomic_DNA"/>
</dbReference>
<feature type="region of interest" description="Disordered" evidence="1">
    <location>
        <begin position="1"/>
        <end position="21"/>
    </location>
</feature>
<proteinExistence type="predicted"/>
<dbReference type="Proteomes" id="UP000016935">
    <property type="component" value="Unassembled WGS sequence"/>
</dbReference>
<accession>R0K8R0</accession>
<sequence length="102" mass="10365">MSGGSCAALTTSGSAAGAGAGAGARWQPAFLAAVAMLRGDGGRPQSQPLRARMPTPTPPHRTSWCRCKCKAPPHLAATAICRHLPSMYSGAGSEPRRHSGAV</sequence>
<dbReference type="GeneID" id="19403599"/>
<evidence type="ECO:0000313" key="2">
    <source>
        <dbReference type="EMBL" id="EOA84632.1"/>
    </source>
</evidence>
<feature type="region of interest" description="Disordered" evidence="1">
    <location>
        <begin position="39"/>
        <end position="63"/>
    </location>
</feature>
<organism evidence="2 3">
    <name type="scientific">Exserohilum turcicum (strain 28A)</name>
    <name type="common">Northern leaf blight fungus</name>
    <name type="synonym">Setosphaeria turcica</name>
    <dbReference type="NCBI Taxonomy" id="671987"/>
    <lineage>
        <taxon>Eukaryota</taxon>
        <taxon>Fungi</taxon>
        <taxon>Dikarya</taxon>
        <taxon>Ascomycota</taxon>
        <taxon>Pezizomycotina</taxon>
        <taxon>Dothideomycetes</taxon>
        <taxon>Pleosporomycetidae</taxon>
        <taxon>Pleosporales</taxon>
        <taxon>Pleosporineae</taxon>
        <taxon>Pleosporaceae</taxon>
        <taxon>Exserohilum</taxon>
    </lineage>
</organism>
<dbReference type="RefSeq" id="XP_008026977.1">
    <property type="nucleotide sequence ID" value="XM_008028786.1"/>
</dbReference>
<evidence type="ECO:0000313" key="3">
    <source>
        <dbReference type="Proteomes" id="UP000016935"/>
    </source>
</evidence>
<reference evidence="2 3" key="1">
    <citation type="journal article" date="2012" name="PLoS Pathog.">
        <title>Diverse lifestyles and strategies of plant pathogenesis encoded in the genomes of eighteen Dothideomycetes fungi.</title>
        <authorList>
            <person name="Ohm R.A."/>
            <person name="Feau N."/>
            <person name="Henrissat B."/>
            <person name="Schoch C.L."/>
            <person name="Horwitz B.A."/>
            <person name="Barry K.W."/>
            <person name="Condon B.J."/>
            <person name="Copeland A.C."/>
            <person name="Dhillon B."/>
            <person name="Glaser F."/>
            <person name="Hesse C.N."/>
            <person name="Kosti I."/>
            <person name="LaButti K."/>
            <person name="Lindquist E.A."/>
            <person name="Lucas S."/>
            <person name="Salamov A.A."/>
            <person name="Bradshaw R.E."/>
            <person name="Ciuffetti L."/>
            <person name="Hamelin R.C."/>
            <person name="Kema G.H.J."/>
            <person name="Lawrence C."/>
            <person name="Scott J.A."/>
            <person name="Spatafora J.W."/>
            <person name="Turgeon B.G."/>
            <person name="de Wit P.J.G.M."/>
            <person name="Zhong S."/>
            <person name="Goodwin S.B."/>
            <person name="Grigoriev I.V."/>
        </authorList>
    </citation>
    <scope>NUCLEOTIDE SEQUENCE [LARGE SCALE GENOMIC DNA]</scope>
    <source>
        <strain evidence="3">28A</strain>
    </source>
</reference>
<protein>
    <submittedName>
        <fullName evidence="2">Uncharacterized protein</fullName>
    </submittedName>
</protein>
<dbReference type="AlphaFoldDB" id="R0K8R0"/>
<evidence type="ECO:0000256" key="1">
    <source>
        <dbReference type="SAM" id="MobiDB-lite"/>
    </source>
</evidence>
<gene>
    <name evidence="2" type="ORF">SETTUDRAFT_31889</name>
</gene>